<dbReference type="ExpressionAtlas" id="A0A2K2DUT3">
    <property type="expression patterns" value="baseline"/>
</dbReference>
<accession>A0A2K2DUT3</accession>
<dbReference type="Pfam" id="PF00561">
    <property type="entry name" value="Abhydrolase_1"/>
    <property type="match status" value="1"/>
</dbReference>
<feature type="non-terminal residue" evidence="3">
    <location>
        <position position="318"/>
    </location>
</feature>
<protein>
    <recommendedName>
        <fullName evidence="2">AB hydrolase-1 domain-containing protein</fullName>
    </recommendedName>
</protein>
<dbReference type="Gramene" id="PNT78038">
    <property type="protein sequence ID" value="PNT78038"/>
    <property type="gene ID" value="BRADI_1g72770v3"/>
</dbReference>
<dbReference type="Proteomes" id="UP000008810">
    <property type="component" value="Chromosome 1"/>
</dbReference>
<feature type="domain" description="AB hydrolase-1" evidence="2">
    <location>
        <begin position="57"/>
        <end position="302"/>
    </location>
</feature>
<gene>
    <name evidence="3" type="ORF">BRADI_1g72770v3</name>
</gene>
<reference evidence="3" key="2">
    <citation type="submission" date="2017-06" db="EMBL/GenBank/DDBJ databases">
        <title>WGS assembly of Brachypodium distachyon.</title>
        <authorList>
            <consortium name="The International Brachypodium Initiative"/>
            <person name="Lucas S."/>
            <person name="Harmon-Smith M."/>
            <person name="Lail K."/>
            <person name="Tice H."/>
            <person name="Grimwood J."/>
            <person name="Bruce D."/>
            <person name="Barry K."/>
            <person name="Shu S."/>
            <person name="Lindquist E."/>
            <person name="Wang M."/>
            <person name="Pitluck S."/>
            <person name="Vogel J.P."/>
            <person name="Garvin D.F."/>
            <person name="Mockler T.C."/>
            <person name="Schmutz J."/>
            <person name="Rokhsar D."/>
            <person name="Bevan M.W."/>
        </authorList>
    </citation>
    <scope>NUCLEOTIDE SEQUENCE</scope>
    <source>
        <strain evidence="3">Bd21</strain>
    </source>
</reference>
<reference evidence="4" key="3">
    <citation type="submission" date="2018-08" db="UniProtKB">
        <authorList>
            <consortium name="EnsemblPlants"/>
        </authorList>
    </citation>
    <scope>IDENTIFICATION</scope>
    <source>
        <strain evidence="4">cv. Bd21</strain>
    </source>
</reference>
<dbReference type="OrthoDB" id="6431331at2759"/>
<proteinExistence type="predicted"/>
<evidence type="ECO:0000313" key="3">
    <source>
        <dbReference type="EMBL" id="PNT78038.1"/>
    </source>
</evidence>
<dbReference type="STRING" id="15368.A0A2K2DUT3"/>
<organism evidence="3">
    <name type="scientific">Brachypodium distachyon</name>
    <name type="common">Purple false brome</name>
    <name type="synonym">Trachynia distachya</name>
    <dbReference type="NCBI Taxonomy" id="15368"/>
    <lineage>
        <taxon>Eukaryota</taxon>
        <taxon>Viridiplantae</taxon>
        <taxon>Streptophyta</taxon>
        <taxon>Embryophyta</taxon>
        <taxon>Tracheophyta</taxon>
        <taxon>Spermatophyta</taxon>
        <taxon>Magnoliopsida</taxon>
        <taxon>Liliopsida</taxon>
        <taxon>Poales</taxon>
        <taxon>Poaceae</taxon>
        <taxon>BOP clade</taxon>
        <taxon>Pooideae</taxon>
        <taxon>Stipodae</taxon>
        <taxon>Brachypodieae</taxon>
        <taxon>Brachypodium</taxon>
    </lineage>
</organism>
<dbReference type="InParanoid" id="A0A2K2DUT3"/>
<feature type="chain" id="PRO_5033311879" description="AB hydrolase-1 domain-containing protein" evidence="1">
    <location>
        <begin position="19"/>
        <end position="318"/>
    </location>
</feature>
<evidence type="ECO:0000259" key="2">
    <source>
        <dbReference type="Pfam" id="PF00561"/>
    </source>
</evidence>
<dbReference type="PANTHER" id="PTHR43139:SF31">
    <property type="entry name" value="ALPHA_BETA FOLD FAMILY PROTEIN, PUTATIVE, EXPRESSED-RELATED"/>
    <property type="match status" value="1"/>
</dbReference>
<dbReference type="PRINTS" id="PR00111">
    <property type="entry name" value="ABHYDROLASE"/>
</dbReference>
<dbReference type="InterPro" id="IPR029058">
    <property type="entry name" value="AB_hydrolase_fold"/>
</dbReference>
<dbReference type="EnsemblPlants" id="PNT78038">
    <property type="protein sequence ID" value="PNT78038"/>
    <property type="gene ID" value="BRADI_1g72770v3"/>
</dbReference>
<keyword evidence="5" id="KW-1185">Reference proteome</keyword>
<dbReference type="AlphaFoldDB" id="A0A2K2DUT3"/>
<keyword evidence="1" id="KW-0732">Signal</keyword>
<feature type="signal peptide" evidence="1">
    <location>
        <begin position="1"/>
        <end position="18"/>
    </location>
</feature>
<dbReference type="EMBL" id="CM000880">
    <property type="protein sequence ID" value="PNT78038.1"/>
    <property type="molecule type" value="Genomic_DNA"/>
</dbReference>
<reference evidence="3 4" key="1">
    <citation type="journal article" date="2010" name="Nature">
        <title>Genome sequencing and analysis of the model grass Brachypodium distachyon.</title>
        <authorList>
            <consortium name="International Brachypodium Initiative"/>
        </authorList>
    </citation>
    <scope>NUCLEOTIDE SEQUENCE [LARGE SCALE GENOMIC DNA]</scope>
    <source>
        <strain evidence="3 4">Bd21</strain>
    </source>
</reference>
<dbReference type="InterPro" id="IPR052370">
    <property type="entry name" value="Meta-cleavage_hydrolase"/>
</dbReference>
<dbReference type="Gene3D" id="3.40.50.1820">
    <property type="entry name" value="alpha/beta hydrolase"/>
    <property type="match status" value="1"/>
</dbReference>
<sequence>MGFSIVSLMNCLSRRAFASAGLCPHTVSLPCNPNEASRGGAQTTIHYWAPAGQPRLPPLLLIHGFGPMATWQWRRQVGPFARRFHVIVPDLLCFGGSSPCPASPPPSESAQADALAALLDALPGMPAAARVAVVGTSYGGFVAYALARKAGPERVGPVVISDSDLLKTAEDDRALLERAGGGFDSVADLLMPLDARTARRLMELSFYRKQLTALLPDSVIRDAVQELFSDKREEMIGVMKATTVGTDEFHLRPLEQDVLLVWGDHDQIFPLEKAFAVKRCLGENVRLEISEKTGHVPQTEDPNRFNKVVLDFLLCHSK</sequence>
<dbReference type="PANTHER" id="PTHR43139">
    <property type="entry name" value="SI:DKEY-122A22.2"/>
    <property type="match status" value="1"/>
</dbReference>
<evidence type="ECO:0000313" key="4">
    <source>
        <dbReference type="EnsemblPlants" id="PNT78038"/>
    </source>
</evidence>
<name>A0A2K2DUT3_BRADI</name>
<evidence type="ECO:0000313" key="5">
    <source>
        <dbReference type="Proteomes" id="UP000008810"/>
    </source>
</evidence>
<evidence type="ECO:0000256" key="1">
    <source>
        <dbReference type="SAM" id="SignalP"/>
    </source>
</evidence>
<dbReference type="SUPFAM" id="SSF53474">
    <property type="entry name" value="alpha/beta-Hydrolases"/>
    <property type="match status" value="1"/>
</dbReference>
<dbReference type="InterPro" id="IPR000073">
    <property type="entry name" value="AB_hydrolase_1"/>
</dbReference>